<dbReference type="Proteomes" id="UP000008370">
    <property type="component" value="Unassembled WGS sequence"/>
</dbReference>
<dbReference type="KEGG" id="pco:PHACADRAFT_184121"/>
<gene>
    <name evidence="2" type="ORF">PHACADRAFT_184121</name>
</gene>
<feature type="compositionally biased region" description="Low complexity" evidence="1">
    <location>
        <begin position="304"/>
        <end position="313"/>
    </location>
</feature>
<evidence type="ECO:0000313" key="2">
    <source>
        <dbReference type="EMBL" id="EKM55310.1"/>
    </source>
</evidence>
<proteinExistence type="predicted"/>
<dbReference type="EMBL" id="JH930472">
    <property type="protein sequence ID" value="EKM55310.1"/>
    <property type="molecule type" value="Genomic_DNA"/>
</dbReference>
<dbReference type="HOGENOM" id="CLU_408874_0_0_1"/>
<feature type="region of interest" description="Disordered" evidence="1">
    <location>
        <begin position="339"/>
        <end position="365"/>
    </location>
</feature>
<dbReference type="RefSeq" id="XP_007395639.1">
    <property type="nucleotide sequence ID" value="XM_007395577.1"/>
</dbReference>
<evidence type="ECO:0000313" key="3">
    <source>
        <dbReference type="Proteomes" id="UP000008370"/>
    </source>
</evidence>
<name>K5W844_PHACS</name>
<organism evidence="2 3">
    <name type="scientific">Phanerochaete carnosa (strain HHB-10118-sp)</name>
    <name type="common">White-rot fungus</name>
    <name type="synonym">Peniophora carnosa</name>
    <dbReference type="NCBI Taxonomy" id="650164"/>
    <lineage>
        <taxon>Eukaryota</taxon>
        <taxon>Fungi</taxon>
        <taxon>Dikarya</taxon>
        <taxon>Basidiomycota</taxon>
        <taxon>Agaricomycotina</taxon>
        <taxon>Agaricomycetes</taxon>
        <taxon>Polyporales</taxon>
        <taxon>Phanerochaetaceae</taxon>
        <taxon>Phanerochaete</taxon>
    </lineage>
</organism>
<reference evidence="2 3" key="1">
    <citation type="journal article" date="2012" name="BMC Genomics">
        <title>Comparative genomics of the white-rot fungi, Phanerochaete carnosa and P. chrysosporium, to elucidate the genetic basis of the distinct wood types they colonize.</title>
        <authorList>
            <person name="Suzuki H."/>
            <person name="MacDonald J."/>
            <person name="Syed K."/>
            <person name="Salamov A."/>
            <person name="Hori C."/>
            <person name="Aerts A."/>
            <person name="Henrissat B."/>
            <person name="Wiebenga A."/>
            <person name="vanKuyk P.A."/>
            <person name="Barry K."/>
            <person name="Lindquist E."/>
            <person name="LaButti K."/>
            <person name="Lapidus A."/>
            <person name="Lucas S."/>
            <person name="Coutinho P."/>
            <person name="Gong Y."/>
            <person name="Samejima M."/>
            <person name="Mahadevan R."/>
            <person name="Abou-Zaid M."/>
            <person name="de Vries R.P."/>
            <person name="Igarashi K."/>
            <person name="Yadav J.S."/>
            <person name="Grigoriev I.V."/>
            <person name="Master E.R."/>
        </authorList>
    </citation>
    <scope>NUCLEOTIDE SEQUENCE [LARGE SCALE GENOMIC DNA]</scope>
    <source>
        <strain evidence="2 3">HHB-10118-sp</strain>
    </source>
</reference>
<accession>K5W844</accession>
<dbReference type="GeneID" id="18910191"/>
<keyword evidence="3" id="KW-1185">Reference proteome</keyword>
<evidence type="ECO:0000256" key="1">
    <source>
        <dbReference type="SAM" id="MobiDB-lite"/>
    </source>
</evidence>
<feature type="compositionally biased region" description="Polar residues" evidence="1">
    <location>
        <begin position="78"/>
        <end position="96"/>
    </location>
</feature>
<dbReference type="AlphaFoldDB" id="K5W844"/>
<dbReference type="InParanoid" id="K5W844"/>
<feature type="region of interest" description="Disordered" evidence="1">
    <location>
        <begin position="285"/>
        <end position="313"/>
    </location>
</feature>
<sequence>MTHPRYSKPKSLAGLGRSVSAPLIGGPQLEPMQTLAWKVTSSYSSDTTFCKRADNERTPKLGLPEIVEEGDTEDELEQTSGASETTGSRFMSQPVTNAAADETQAASVAQEAERSHETSSSTASTPDEAVAPEATGTEIDASDTSSQWTFETASEGYMGDDDRGIEASNAETDIEDEGEPAFCEATLPRGFLPAMCYAGGISGWQCAESDNCTEVFLVHATDKNRRRLLTPVEAEKMGLLNPWIPAQDLETCLQALRESGAIDPAPNSVDMASLSNVRIKLSWPMSTRGRAQTPSPSPPPPMHDLPSSSLYMPLSPSLSRNSTSLLGFWLETPTSPHNVMPDGYHSGSAGSSSGRQPNMAAHSWLPPVGPSSSLSSSPHYHLRLNLSLSSHRYRPYPSSHSTAAPSASVHPMSDLLLNRPTSTLGNVPAQAFFPAGYRTAIDNGVPAFFDSSAGITILCNITAAPHEAMNSMRIPSALPTVHYGDVTAYSDYAQGSSTLLLGSSILPTANLPTSDYHAHEPFQTEPSYATPHSSGDLGMTSVYSAFSGRGLTQNHQDLGLLDNLTSELTEEPTPAQFFVSDAMPMQGHYLDDFVYTNFYSMPTYDQYPQGGYQIEVRVLPLEPCDTPGLTIGVIGRSRYLIALSRTCRFCSNESASLCTFNSTQPSRSNIAD</sequence>
<feature type="compositionally biased region" description="Acidic residues" evidence="1">
    <location>
        <begin position="66"/>
        <end position="77"/>
    </location>
</feature>
<protein>
    <submittedName>
        <fullName evidence="2">Uncharacterized protein</fullName>
    </submittedName>
</protein>
<feature type="compositionally biased region" description="Basic and acidic residues" evidence="1">
    <location>
        <begin position="50"/>
        <end position="59"/>
    </location>
</feature>
<feature type="region of interest" description="Disordered" evidence="1">
    <location>
        <begin position="50"/>
        <end position="147"/>
    </location>
</feature>